<sequence length="263" mass="30137">MLQKIKNSNFYIIIKKFNQSLRKINFFEKIILKINNKSIRDYFLSITSLDVIFYKIINFIIVALIVLLSGFLVREWAIDLVVKTKETHHGPIFHFTLNNGIALGRINNHSGIVYTLQSIPIILGFLSFIFLKNSCYYVPLLFLLFGGLGNIIDRSIPEFELFNALPNIFHNSLINPNSVGGGDDVINGVVDYWKFVNSIINLFDVYIVVGVCVLVVILVIRFIIKWKNDSDNQDIIKKVADENDLEINEISNKPFGYDDLKKS</sequence>
<evidence type="ECO:0000313" key="4">
    <source>
        <dbReference type="Proteomes" id="UP000002162"/>
    </source>
</evidence>
<feature type="transmembrane region" description="Helical" evidence="2">
    <location>
        <begin position="52"/>
        <end position="73"/>
    </location>
</feature>
<dbReference type="InterPro" id="IPR001872">
    <property type="entry name" value="Peptidase_A8"/>
</dbReference>
<evidence type="ECO:0000313" key="3">
    <source>
        <dbReference type="EMBL" id="ACA33175.1"/>
    </source>
</evidence>
<dbReference type="KEGG" id="upa:UPA3_0329"/>
<organism evidence="3 4">
    <name type="scientific">Ureaplasma parvum serovar 3 (strain ATCC 27815 / 27 / NCTC 11736)</name>
    <dbReference type="NCBI Taxonomy" id="505682"/>
    <lineage>
        <taxon>Bacteria</taxon>
        <taxon>Bacillati</taxon>
        <taxon>Mycoplasmatota</taxon>
        <taxon>Mycoplasmoidales</taxon>
        <taxon>Mycoplasmoidaceae</taxon>
        <taxon>Ureaplasma</taxon>
    </lineage>
</organism>
<dbReference type="GO" id="GO:0004190">
    <property type="term" value="F:aspartic-type endopeptidase activity"/>
    <property type="evidence" value="ECO:0007669"/>
    <property type="project" value="InterPro"/>
</dbReference>
<dbReference type="GeneID" id="29672441"/>
<dbReference type="AlphaFoldDB" id="A0A2C9DYZ1"/>
<protein>
    <submittedName>
        <fullName evidence="3">Uncharacterized protein</fullName>
    </submittedName>
</protein>
<keyword evidence="2" id="KW-1133">Transmembrane helix</keyword>
<dbReference type="PRINTS" id="PR00781">
    <property type="entry name" value="LIPOSIGPTASE"/>
</dbReference>
<accession>A0A2C9DYZ1</accession>
<keyword evidence="2" id="KW-0812">Transmembrane</keyword>
<evidence type="ECO:0000256" key="2">
    <source>
        <dbReference type="SAM" id="Phobius"/>
    </source>
</evidence>
<feature type="transmembrane region" description="Helical" evidence="2">
    <location>
        <begin position="136"/>
        <end position="152"/>
    </location>
</feature>
<dbReference type="Pfam" id="PF01252">
    <property type="entry name" value="Peptidase_A8"/>
    <property type="match status" value="1"/>
</dbReference>
<dbReference type="RefSeq" id="WP_006689112.1">
    <property type="nucleotide sequence ID" value="NC_010503.1"/>
</dbReference>
<comment type="similarity">
    <text evidence="1">Belongs to the peptidase A8 family.</text>
</comment>
<keyword evidence="2" id="KW-0472">Membrane</keyword>
<gene>
    <name evidence="3" type="ordered locus">UPA3_0329</name>
</gene>
<dbReference type="NCBIfam" id="NF011361">
    <property type="entry name" value="PRK14780.1"/>
    <property type="match status" value="1"/>
</dbReference>
<dbReference type="Proteomes" id="UP000002162">
    <property type="component" value="Chromosome"/>
</dbReference>
<proteinExistence type="inferred from homology"/>
<feature type="transmembrane region" description="Helical" evidence="2">
    <location>
        <begin position="111"/>
        <end position="130"/>
    </location>
</feature>
<dbReference type="EMBL" id="CP000942">
    <property type="protein sequence ID" value="ACA33175.1"/>
    <property type="molecule type" value="Genomic_DNA"/>
</dbReference>
<dbReference type="GO" id="GO:0006508">
    <property type="term" value="P:proteolysis"/>
    <property type="evidence" value="ECO:0007669"/>
    <property type="project" value="InterPro"/>
</dbReference>
<evidence type="ECO:0000256" key="1">
    <source>
        <dbReference type="RuleBase" id="RU004181"/>
    </source>
</evidence>
<feature type="transmembrane region" description="Helical" evidence="2">
    <location>
        <begin position="203"/>
        <end position="224"/>
    </location>
</feature>
<reference evidence="3 4" key="1">
    <citation type="submission" date="2008-02" db="EMBL/GenBank/DDBJ databases">
        <title>Genome sequence of Ureaplasma parvum serovar 3.</title>
        <authorList>
            <person name="Methe B.A."/>
            <person name="Glass J."/>
            <person name="Waites K."/>
            <person name="Shrivastava S."/>
        </authorList>
    </citation>
    <scope>NUCLEOTIDE SEQUENCE [LARGE SCALE GENOMIC DNA]</scope>
    <source>
        <strain evidence="4">ATCC 27815 / 27 / NCTC 11736</strain>
    </source>
</reference>
<dbReference type="GO" id="GO:0016020">
    <property type="term" value="C:membrane"/>
    <property type="evidence" value="ECO:0007669"/>
    <property type="project" value="InterPro"/>
</dbReference>
<name>A0A2C9DYZ1_UREP2</name>
<dbReference type="HOGENOM" id="CLU_1155419_0_0_14"/>